<dbReference type="PANTHER" id="PTHR45786:SF77">
    <property type="entry name" value="HELITRON HELICASE-LIKE DOMAIN-CONTAINING PROTEIN-RELATED"/>
    <property type="match status" value="1"/>
</dbReference>
<dbReference type="Proteomes" id="UP001177003">
    <property type="component" value="Chromosome 6"/>
</dbReference>
<dbReference type="AlphaFoldDB" id="A0AA35ZF59"/>
<organism evidence="1 2">
    <name type="scientific">Lactuca saligna</name>
    <name type="common">Willowleaf lettuce</name>
    <dbReference type="NCBI Taxonomy" id="75948"/>
    <lineage>
        <taxon>Eukaryota</taxon>
        <taxon>Viridiplantae</taxon>
        <taxon>Streptophyta</taxon>
        <taxon>Embryophyta</taxon>
        <taxon>Tracheophyta</taxon>
        <taxon>Spermatophyta</taxon>
        <taxon>Magnoliopsida</taxon>
        <taxon>eudicotyledons</taxon>
        <taxon>Gunneridae</taxon>
        <taxon>Pentapetalae</taxon>
        <taxon>asterids</taxon>
        <taxon>campanulids</taxon>
        <taxon>Asterales</taxon>
        <taxon>Asteraceae</taxon>
        <taxon>Cichorioideae</taxon>
        <taxon>Cichorieae</taxon>
        <taxon>Lactucinae</taxon>
        <taxon>Lactuca</taxon>
    </lineage>
</organism>
<evidence type="ECO:0000313" key="1">
    <source>
        <dbReference type="EMBL" id="CAI9291151.1"/>
    </source>
</evidence>
<dbReference type="PANTHER" id="PTHR45786">
    <property type="entry name" value="DNA BINDING PROTEIN-LIKE"/>
    <property type="match status" value="1"/>
</dbReference>
<dbReference type="EMBL" id="OX465082">
    <property type="protein sequence ID" value="CAI9291151.1"/>
    <property type="molecule type" value="Genomic_DNA"/>
</dbReference>
<sequence>MALPAKRRPPPAASSSTGWYHRTRHLASFSSVPQYVDFGDCSCVCQLCGAYLWYVERVIKLSTSGHSRYNNCCRDGGVVLPYPSRFSLEFVDLYQNAHFFKDIKAYNRMFCMTSFRANVDEGVNHNRGPYVFKILGQICHRIGSLILFF</sequence>
<evidence type="ECO:0000313" key="2">
    <source>
        <dbReference type="Proteomes" id="UP001177003"/>
    </source>
</evidence>
<protein>
    <submittedName>
        <fullName evidence="1">Uncharacterized protein</fullName>
    </submittedName>
</protein>
<accession>A0AA35ZF59</accession>
<name>A0AA35ZF59_LACSI</name>
<gene>
    <name evidence="1" type="ORF">LSALG_LOCUS30307</name>
</gene>
<reference evidence="1" key="1">
    <citation type="submission" date="2023-04" db="EMBL/GenBank/DDBJ databases">
        <authorList>
            <person name="Vijverberg K."/>
            <person name="Xiong W."/>
            <person name="Schranz E."/>
        </authorList>
    </citation>
    <scope>NUCLEOTIDE SEQUENCE</scope>
</reference>
<keyword evidence="2" id="KW-1185">Reference proteome</keyword>
<proteinExistence type="predicted"/>